<dbReference type="OrthoDB" id="3624688at2"/>
<sequence>MKHARIAIAGLALLAAACSGGPTTGEAKPGGTSESPTSTSPSATGDSRLASVKPCELISDGEASDLSIKSPTPSQSLGQGVCEWDGVGNGGLTVAVEQEKGADSLNYEGDVKTPSKFGKYDGFTVAGAKKTVYMCHAVISVSESSSVQIIASAGAATTDTAKACEMAKKSADFVVGKLS</sequence>
<evidence type="ECO:0000313" key="3">
    <source>
        <dbReference type="Proteomes" id="UP000199503"/>
    </source>
</evidence>
<dbReference type="EMBL" id="FOFV01000004">
    <property type="protein sequence ID" value="SEQ83443.1"/>
    <property type="molecule type" value="Genomic_DNA"/>
</dbReference>
<feature type="region of interest" description="Disordered" evidence="1">
    <location>
        <begin position="21"/>
        <end position="48"/>
    </location>
</feature>
<proteinExistence type="predicted"/>
<dbReference type="AlphaFoldDB" id="A0A1H9J9I6"/>
<gene>
    <name evidence="2" type="ORF">SAMN04488000_104511</name>
</gene>
<organism evidence="2 3">
    <name type="scientific">Lentzea albida</name>
    <dbReference type="NCBI Taxonomy" id="65499"/>
    <lineage>
        <taxon>Bacteria</taxon>
        <taxon>Bacillati</taxon>
        <taxon>Actinomycetota</taxon>
        <taxon>Actinomycetes</taxon>
        <taxon>Pseudonocardiales</taxon>
        <taxon>Pseudonocardiaceae</taxon>
        <taxon>Lentzea</taxon>
    </lineage>
</organism>
<evidence type="ECO:0000313" key="2">
    <source>
        <dbReference type="EMBL" id="SEQ83443.1"/>
    </source>
</evidence>
<name>A0A1H9J9I6_9PSEU</name>
<evidence type="ECO:0000256" key="1">
    <source>
        <dbReference type="SAM" id="MobiDB-lite"/>
    </source>
</evidence>
<dbReference type="STRING" id="65499.SAMN04488000_104511"/>
<dbReference type="Pfam" id="PF12079">
    <property type="entry name" value="DUF3558"/>
    <property type="match status" value="1"/>
</dbReference>
<dbReference type="PROSITE" id="PS51257">
    <property type="entry name" value="PROKAR_LIPOPROTEIN"/>
    <property type="match status" value="1"/>
</dbReference>
<accession>A0A1H9J9I6</accession>
<evidence type="ECO:0008006" key="4">
    <source>
        <dbReference type="Google" id="ProtNLM"/>
    </source>
</evidence>
<dbReference type="Proteomes" id="UP000199503">
    <property type="component" value="Unassembled WGS sequence"/>
</dbReference>
<reference evidence="3" key="1">
    <citation type="submission" date="2016-10" db="EMBL/GenBank/DDBJ databases">
        <authorList>
            <person name="Varghese N."/>
            <person name="Submissions S."/>
        </authorList>
    </citation>
    <scope>NUCLEOTIDE SEQUENCE [LARGE SCALE GENOMIC DNA]</scope>
    <source>
        <strain evidence="3">DSM 44437</strain>
    </source>
</reference>
<protein>
    <recommendedName>
        <fullName evidence="4">DUF3558 domain-containing protein</fullName>
    </recommendedName>
</protein>
<dbReference type="InterPro" id="IPR024520">
    <property type="entry name" value="DUF3558"/>
</dbReference>
<feature type="compositionally biased region" description="Low complexity" evidence="1">
    <location>
        <begin position="29"/>
        <end position="47"/>
    </location>
</feature>
<dbReference type="RefSeq" id="WP_089915571.1">
    <property type="nucleotide sequence ID" value="NZ_FOFV01000004.1"/>
</dbReference>
<keyword evidence="3" id="KW-1185">Reference proteome</keyword>